<proteinExistence type="predicted"/>
<accession>A0A2P2NS59</accession>
<dbReference type="EMBL" id="GGEC01064855">
    <property type="protein sequence ID" value="MBX45339.1"/>
    <property type="molecule type" value="Transcribed_RNA"/>
</dbReference>
<organism evidence="1">
    <name type="scientific">Rhizophora mucronata</name>
    <name type="common">Asiatic mangrove</name>
    <dbReference type="NCBI Taxonomy" id="61149"/>
    <lineage>
        <taxon>Eukaryota</taxon>
        <taxon>Viridiplantae</taxon>
        <taxon>Streptophyta</taxon>
        <taxon>Embryophyta</taxon>
        <taxon>Tracheophyta</taxon>
        <taxon>Spermatophyta</taxon>
        <taxon>Magnoliopsida</taxon>
        <taxon>eudicotyledons</taxon>
        <taxon>Gunneridae</taxon>
        <taxon>Pentapetalae</taxon>
        <taxon>rosids</taxon>
        <taxon>fabids</taxon>
        <taxon>Malpighiales</taxon>
        <taxon>Rhizophoraceae</taxon>
        <taxon>Rhizophora</taxon>
    </lineage>
</organism>
<sequence>MKMSVRTFTIFPSLYNQKSIKDTAIELSALQSIY</sequence>
<name>A0A2P2NS59_RHIMU</name>
<protein>
    <submittedName>
        <fullName evidence="1">Uncharacterized protein</fullName>
    </submittedName>
</protein>
<evidence type="ECO:0000313" key="1">
    <source>
        <dbReference type="EMBL" id="MBX45339.1"/>
    </source>
</evidence>
<dbReference type="AlphaFoldDB" id="A0A2P2NS59"/>
<reference evidence="1" key="1">
    <citation type="submission" date="2018-02" db="EMBL/GenBank/DDBJ databases">
        <title>Rhizophora mucronata_Transcriptome.</title>
        <authorList>
            <person name="Meera S.P."/>
            <person name="Sreeshan A."/>
            <person name="Augustine A."/>
        </authorList>
    </citation>
    <scope>NUCLEOTIDE SEQUENCE</scope>
    <source>
        <tissue evidence="1">Leaf</tissue>
    </source>
</reference>